<accession>A0ABM8H0M4</accession>
<gene>
    <name evidence="2" type="ORF">GCM10025870_13730</name>
</gene>
<organism evidence="2 3">
    <name type="scientific">Agromyces marinus</name>
    <dbReference type="NCBI Taxonomy" id="1389020"/>
    <lineage>
        <taxon>Bacteria</taxon>
        <taxon>Bacillati</taxon>
        <taxon>Actinomycetota</taxon>
        <taxon>Actinomycetes</taxon>
        <taxon>Micrococcales</taxon>
        <taxon>Microbacteriaceae</taxon>
        <taxon>Agromyces</taxon>
    </lineage>
</organism>
<dbReference type="InterPro" id="IPR050772">
    <property type="entry name" value="Hydratase-Decarb/MhpD_sf"/>
</dbReference>
<sequence length="90" mass="9162">MRLDHRGEPVSTGAGAACLGSPIIAVAWLARAVARHGRPLRAGEIVLSGALGPMVAAAPGVFEARFDGFGEVRTEFTAARTDAHPTGGIA</sequence>
<keyword evidence="1" id="KW-0812">Transmembrane</keyword>
<keyword evidence="3" id="KW-1185">Reference proteome</keyword>
<dbReference type="Proteomes" id="UP001321477">
    <property type="component" value="Chromosome"/>
</dbReference>
<dbReference type="PANTHER" id="PTHR30143">
    <property type="entry name" value="ACID HYDRATASE"/>
    <property type="match status" value="1"/>
</dbReference>
<protein>
    <recommendedName>
        <fullName evidence="4">2-keto-4-pentenoate hydratase</fullName>
    </recommendedName>
</protein>
<keyword evidence="1" id="KW-1133">Transmembrane helix</keyword>
<dbReference type="RefSeq" id="WP_286329566.1">
    <property type="nucleotide sequence ID" value="NZ_AP027734.1"/>
</dbReference>
<keyword evidence="1" id="KW-0472">Membrane</keyword>
<dbReference type="Gene3D" id="3.90.850.10">
    <property type="entry name" value="Fumarylacetoacetase-like, C-terminal domain"/>
    <property type="match status" value="1"/>
</dbReference>
<evidence type="ECO:0000313" key="3">
    <source>
        <dbReference type="Proteomes" id="UP001321477"/>
    </source>
</evidence>
<proteinExistence type="predicted"/>
<evidence type="ECO:0008006" key="4">
    <source>
        <dbReference type="Google" id="ProtNLM"/>
    </source>
</evidence>
<reference evidence="3" key="1">
    <citation type="journal article" date="2019" name="Int. J. Syst. Evol. Microbiol.">
        <title>The Global Catalogue of Microorganisms (GCM) 10K type strain sequencing project: providing services to taxonomists for standard genome sequencing and annotation.</title>
        <authorList>
            <consortium name="The Broad Institute Genomics Platform"/>
            <consortium name="The Broad Institute Genome Sequencing Center for Infectious Disease"/>
            <person name="Wu L."/>
            <person name="Ma J."/>
        </authorList>
    </citation>
    <scope>NUCLEOTIDE SEQUENCE [LARGE SCALE GENOMIC DNA]</scope>
    <source>
        <strain evidence="3">NBRC 109019</strain>
    </source>
</reference>
<name>A0ABM8H0M4_9MICO</name>
<feature type="transmembrane region" description="Helical" evidence="1">
    <location>
        <begin position="12"/>
        <end position="30"/>
    </location>
</feature>
<dbReference type="EMBL" id="AP027734">
    <property type="protein sequence ID" value="BDZ54300.1"/>
    <property type="molecule type" value="Genomic_DNA"/>
</dbReference>
<evidence type="ECO:0000313" key="2">
    <source>
        <dbReference type="EMBL" id="BDZ54300.1"/>
    </source>
</evidence>
<dbReference type="SUPFAM" id="SSF56529">
    <property type="entry name" value="FAH"/>
    <property type="match status" value="1"/>
</dbReference>
<evidence type="ECO:0000256" key="1">
    <source>
        <dbReference type="SAM" id="Phobius"/>
    </source>
</evidence>
<dbReference type="PANTHER" id="PTHR30143:SF0">
    <property type="entry name" value="2-KETO-4-PENTENOATE HYDRATASE"/>
    <property type="match status" value="1"/>
</dbReference>
<dbReference type="InterPro" id="IPR036663">
    <property type="entry name" value="Fumarylacetoacetase_C_sf"/>
</dbReference>